<keyword evidence="4" id="KW-0687">Ribonucleoprotein</keyword>
<dbReference type="InterPro" id="IPR043141">
    <property type="entry name" value="Ribosomal_uL10-like_sf"/>
</dbReference>
<protein>
    <recommendedName>
        <fullName evidence="5">Large ribosomal subunit protein uL10</fullName>
    </recommendedName>
    <alternativeName>
        <fullName evidence="6">50S ribosomal protein L10</fullName>
    </alternativeName>
</protein>
<proteinExistence type="inferred from homology"/>
<evidence type="ECO:0000256" key="4">
    <source>
        <dbReference type="ARBA" id="ARBA00023274"/>
    </source>
</evidence>
<dbReference type="NCBIfam" id="NF000955">
    <property type="entry name" value="PRK00099.1-1"/>
    <property type="match status" value="1"/>
</dbReference>
<dbReference type="OrthoDB" id="9808307at2"/>
<reference evidence="7 8" key="1">
    <citation type="journal article" date="2014" name="G3 (Bethesda)">
        <title>Genome sequence of Candidatus Riesia pediculischaeffi, endosymbiont of chimpanzee lice, and genomic comparison of recently acquired endosymbionts from human and chimpanzee lice.</title>
        <authorList>
            <person name="Boyd B.M."/>
            <person name="Allen J.M."/>
            <person name="de Crecy-Lagard V."/>
            <person name="Reed D.L."/>
        </authorList>
    </citation>
    <scope>NUCLEOTIDE SEQUENCE [LARGE SCALE GENOMIC DNA]</scope>
    <source>
        <strain evidence="7 8">PTSU</strain>
    </source>
</reference>
<evidence type="ECO:0000256" key="2">
    <source>
        <dbReference type="ARBA" id="ARBA00008889"/>
    </source>
</evidence>
<sequence length="163" mass="18788">MSKNLEKKTKKVRIIKKLLKDAVSVFIADYRGISNNHMNDLRIICKEEKISLQIQKNTVFKIAFNNTQYSSLKKFFVGPTIVAFSVGNRPSSIVKIFRNFMKENSSFSIRSGMIGEDTVVEGEVMNKLESIRCREEAFLKFSMVVREISILKFLRLLKKIVSI</sequence>
<organism evidence="7 8">
    <name type="scientific">Candidatus Riesia pediculischaeffi PTSU</name>
    <dbReference type="NCBI Taxonomy" id="1401651"/>
    <lineage>
        <taxon>Bacteria</taxon>
        <taxon>Pseudomonadati</taxon>
        <taxon>Pseudomonadota</taxon>
        <taxon>Gammaproteobacteria</taxon>
        <taxon>Enterobacterales</taxon>
        <taxon>Enterobacteriaceae</taxon>
        <taxon>Candidatus Riesia</taxon>
    </lineage>
</organism>
<dbReference type="EMBL" id="AWXV01000002">
    <property type="protein sequence ID" value="KIE64107.1"/>
    <property type="molecule type" value="Genomic_DNA"/>
</dbReference>
<evidence type="ECO:0000313" key="7">
    <source>
        <dbReference type="EMBL" id="KIE64107.1"/>
    </source>
</evidence>
<comment type="caution">
    <text evidence="7">The sequence shown here is derived from an EMBL/GenBank/DDBJ whole genome shotgun (WGS) entry which is preliminary data.</text>
</comment>
<dbReference type="PATRIC" id="fig|1401651.3.peg.106"/>
<evidence type="ECO:0000313" key="8">
    <source>
        <dbReference type="Proteomes" id="UP000054529"/>
    </source>
</evidence>
<comment type="similarity">
    <text evidence="2">Belongs to the universal ribosomal protein uL10 family.</text>
</comment>
<dbReference type="AlphaFoldDB" id="A0A0C1S0L7"/>
<evidence type="ECO:0000256" key="6">
    <source>
        <dbReference type="ARBA" id="ARBA00035502"/>
    </source>
</evidence>
<dbReference type="InterPro" id="IPR047865">
    <property type="entry name" value="Ribosomal_uL10_bac_type"/>
</dbReference>
<accession>A0A0C1S0L7</accession>
<dbReference type="HOGENOM" id="CLU_092227_0_2_6"/>
<dbReference type="InterPro" id="IPR001790">
    <property type="entry name" value="Ribosomal_uL10"/>
</dbReference>
<dbReference type="PANTHER" id="PTHR11560">
    <property type="entry name" value="39S RIBOSOMAL PROTEIN L10, MITOCHONDRIAL"/>
    <property type="match status" value="1"/>
</dbReference>
<evidence type="ECO:0000256" key="3">
    <source>
        <dbReference type="ARBA" id="ARBA00022980"/>
    </source>
</evidence>
<name>A0A0C1S0L7_9ENTR</name>
<evidence type="ECO:0000256" key="1">
    <source>
        <dbReference type="ARBA" id="ARBA00002633"/>
    </source>
</evidence>
<gene>
    <name evidence="7" type="ORF">P689_11978</name>
</gene>
<dbReference type="SUPFAM" id="SSF160369">
    <property type="entry name" value="Ribosomal protein L10-like"/>
    <property type="match status" value="1"/>
</dbReference>
<dbReference type="CDD" id="cd05797">
    <property type="entry name" value="Ribosomal_L10"/>
    <property type="match status" value="1"/>
</dbReference>
<dbReference type="RefSeq" id="WP_039719492.1">
    <property type="nucleotide sequence ID" value="NZ_AWXV01000002.1"/>
</dbReference>
<dbReference type="Proteomes" id="UP000054529">
    <property type="component" value="Unassembled WGS sequence"/>
</dbReference>
<evidence type="ECO:0000256" key="5">
    <source>
        <dbReference type="ARBA" id="ARBA00035202"/>
    </source>
</evidence>
<dbReference type="Pfam" id="PF00466">
    <property type="entry name" value="Ribosomal_L10"/>
    <property type="match status" value="1"/>
</dbReference>
<dbReference type="GO" id="GO:1990904">
    <property type="term" value="C:ribonucleoprotein complex"/>
    <property type="evidence" value="ECO:0007669"/>
    <property type="project" value="UniProtKB-KW"/>
</dbReference>
<keyword evidence="3 7" id="KW-0689">Ribosomal protein</keyword>
<dbReference type="GO" id="GO:0005840">
    <property type="term" value="C:ribosome"/>
    <property type="evidence" value="ECO:0007669"/>
    <property type="project" value="UniProtKB-KW"/>
</dbReference>
<comment type="function">
    <text evidence="1">Forms part of the ribosomal stalk, playing a central role in the interaction of the ribosome with GTP-bound translation factors.</text>
</comment>
<dbReference type="Gene3D" id="3.30.70.1730">
    <property type="match status" value="1"/>
</dbReference>